<evidence type="ECO:0000313" key="1">
    <source>
        <dbReference type="EMBL" id="TMQ63301.1"/>
    </source>
</evidence>
<proteinExistence type="predicted"/>
<sequence length="67" mass="7022">MTGQSVADSYLPMAQVQKPDAAQAPSLPADVGLGFLVAPDRDLTARANQLAASRTPYSGYLSTSLRL</sequence>
<accession>A0A538TI62</accession>
<gene>
    <name evidence="1" type="ORF">E6K79_10385</name>
</gene>
<name>A0A538TI62_UNCEI</name>
<dbReference type="AlphaFoldDB" id="A0A538TI62"/>
<evidence type="ECO:0000313" key="2">
    <source>
        <dbReference type="Proteomes" id="UP000317691"/>
    </source>
</evidence>
<dbReference type="EMBL" id="VBOZ01000032">
    <property type="protein sequence ID" value="TMQ63301.1"/>
    <property type="molecule type" value="Genomic_DNA"/>
</dbReference>
<dbReference type="Proteomes" id="UP000317691">
    <property type="component" value="Unassembled WGS sequence"/>
</dbReference>
<comment type="caution">
    <text evidence="1">The sequence shown here is derived from an EMBL/GenBank/DDBJ whole genome shotgun (WGS) entry which is preliminary data.</text>
</comment>
<protein>
    <submittedName>
        <fullName evidence="1">Uncharacterized protein</fullName>
    </submittedName>
</protein>
<reference evidence="1 2" key="1">
    <citation type="journal article" date="2019" name="Nat. Microbiol.">
        <title>Mediterranean grassland soil C-N compound turnover is dependent on rainfall and depth, and is mediated by genomically divergent microorganisms.</title>
        <authorList>
            <person name="Diamond S."/>
            <person name="Andeer P.F."/>
            <person name="Li Z."/>
            <person name="Crits-Christoph A."/>
            <person name="Burstein D."/>
            <person name="Anantharaman K."/>
            <person name="Lane K.R."/>
            <person name="Thomas B.C."/>
            <person name="Pan C."/>
            <person name="Northen T.R."/>
            <person name="Banfield J.F."/>
        </authorList>
    </citation>
    <scope>NUCLEOTIDE SEQUENCE [LARGE SCALE GENOMIC DNA]</scope>
    <source>
        <strain evidence="1">WS_9</strain>
    </source>
</reference>
<organism evidence="1 2">
    <name type="scientific">Eiseniibacteriota bacterium</name>
    <dbReference type="NCBI Taxonomy" id="2212470"/>
    <lineage>
        <taxon>Bacteria</taxon>
        <taxon>Candidatus Eiseniibacteriota</taxon>
    </lineage>
</organism>